<reference evidence="1 2" key="1">
    <citation type="journal article" date="2019" name="J. Ind. Microbiol. Biotechnol.">
        <title>The complete genomic sequence of Streptomyces spectabilis NRRL-2792 and identification of secondary metabolite biosynthetic gene clusters.</title>
        <authorList>
            <person name="Sinha A."/>
            <person name="Phillips-Salemka S."/>
            <person name="Niraula T.A."/>
            <person name="Short K.A."/>
            <person name="Niraula N.P."/>
        </authorList>
    </citation>
    <scope>NUCLEOTIDE SEQUENCE [LARGE SCALE GENOMIC DNA]</scope>
    <source>
        <strain evidence="1 2">NRRL 2792</strain>
    </source>
</reference>
<gene>
    <name evidence="1" type="ORF">FH965_06640</name>
</gene>
<evidence type="ECO:0000313" key="1">
    <source>
        <dbReference type="EMBL" id="QDQ10277.1"/>
    </source>
</evidence>
<evidence type="ECO:0000313" key="2">
    <source>
        <dbReference type="Proteomes" id="UP000316806"/>
    </source>
</evidence>
<accession>A0A516R3N6</accession>
<name>A0A516R3N6_STRST</name>
<organism evidence="1 2">
    <name type="scientific">Streptomyces spectabilis</name>
    <dbReference type="NCBI Taxonomy" id="68270"/>
    <lineage>
        <taxon>Bacteria</taxon>
        <taxon>Bacillati</taxon>
        <taxon>Actinomycetota</taxon>
        <taxon>Actinomycetes</taxon>
        <taxon>Kitasatosporales</taxon>
        <taxon>Streptomycetaceae</taxon>
        <taxon>Streptomyces</taxon>
    </lineage>
</organism>
<proteinExistence type="predicted"/>
<sequence length="63" mass="6812">MPLDPQNPGPVRPAAVVNEDIRALWAGHGGDPRVRLTAAQRAVYERLLIEWEAAVRADIVAAA</sequence>
<protein>
    <submittedName>
        <fullName evidence="1">Uncharacterized protein</fullName>
    </submittedName>
</protein>
<dbReference type="AlphaFoldDB" id="A0A516R3N6"/>
<dbReference type="Proteomes" id="UP000316806">
    <property type="component" value="Chromosome"/>
</dbReference>
<dbReference type="EMBL" id="CP040916">
    <property type="protein sequence ID" value="QDQ10277.1"/>
    <property type="molecule type" value="Genomic_DNA"/>
</dbReference>
<dbReference type="RefSeq" id="WP_144002084.1">
    <property type="nucleotide sequence ID" value="NZ_CP040916.1"/>
</dbReference>